<feature type="domain" description="Homologous-pairing protein 2 winged helix" evidence="7">
    <location>
        <begin position="22"/>
        <end position="81"/>
    </location>
</feature>
<evidence type="ECO:0000256" key="2">
    <source>
        <dbReference type="ARBA" id="ARBA00007922"/>
    </source>
</evidence>
<dbReference type="AlphaFoldDB" id="A0A1V2LED0"/>
<dbReference type="Pfam" id="PF07106">
    <property type="entry name" value="WHD_TBPIP"/>
    <property type="match status" value="1"/>
</dbReference>
<organism evidence="8 9">
    <name type="scientific">Cyberlindnera fabianii</name>
    <name type="common">Yeast</name>
    <name type="synonym">Hansenula fabianii</name>
    <dbReference type="NCBI Taxonomy" id="36022"/>
    <lineage>
        <taxon>Eukaryota</taxon>
        <taxon>Fungi</taxon>
        <taxon>Dikarya</taxon>
        <taxon>Ascomycota</taxon>
        <taxon>Saccharomycotina</taxon>
        <taxon>Saccharomycetes</taxon>
        <taxon>Phaffomycetales</taxon>
        <taxon>Phaffomycetaceae</taxon>
        <taxon>Cyberlindnera</taxon>
    </lineage>
</organism>
<evidence type="ECO:0000313" key="8">
    <source>
        <dbReference type="EMBL" id="ONH70190.1"/>
    </source>
</evidence>
<reference evidence="9" key="1">
    <citation type="journal article" date="2017" name="Genome Announc.">
        <title>Genome sequences of Cyberlindnera fabianii 65, Pichia kudriavzevii 129, and Saccharomyces cerevisiae 131 isolated from fermented masau fruits in Zimbabwe.</title>
        <authorList>
            <person name="van Rijswijck I.M.H."/>
            <person name="Derks M.F.L."/>
            <person name="Abee T."/>
            <person name="de Ridder D."/>
            <person name="Smid E.J."/>
        </authorList>
    </citation>
    <scope>NUCLEOTIDE SEQUENCE [LARGE SCALE GENOMIC DNA]</scope>
    <source>
        <strain evidence="9">65</strain>
    </source>
</reference>
<evidence type="ECO:0000313" key="9">
    <source>
        <dbReference type="Proteomes" id="UP000189513"/>
    </source>
</evidence>
<dbReference type="Gene3D" id="1.10.10.10">
    <property type="entry name" value="Winged helix-like DNA-binding domain superfamily/Winged helix DNA-binding domain"/>
    <property type="match status" value="1"/>
</dbReference>
<dbReference type="PANTHER" id="PTHR15938:SF0">
    <property type="entry name" value="HOMOLOGOUS-PAIRING PROTEIN 2 HOMOLOG"/>
    <property type="match status" value="1"/>
</dbReference>
<dbReference type="InterPro" id="IPR010776">
    <property type="entry name" value="Hop2_WH_dom"/>
</dbReference>
<dbReference type="PANTHER" id="PTHR15938">
    <property type="entry name" value="TBP-1 INTERACTING PROTEIN"/>
    <property type="match status" value="1"/>
</dbReference>
<comment type="caution">
    <text evidence="8">The sequence shown here is derived from an EMBL/GenBank/DDBJ whole genome shotgun (WGS) entry which is preliminary data.</text>
</comment>
<sequence length="189" mass="20992">MSKTRTKKTSKRAVEIPIDGPETTILDYLNKQYRPYSTTDIIQNLHGEIGKAAAVKAIEALVSDGKIVSKMYGKVVVSCANKVDPVSLGCSFPSFRAQELMNILGRWRDQGDLTKYPDDQALDAEVAELRKKIAILENRLSAASSKPSLSAESVEKMSALREHITKESKRRIRMVSPLELALEEPAFKN</sequence>
<feature type="coiled-coil region" evidence="6">
    <location>
        <begin position="119"/>
        <end position="146"/>
    </location>
</feature>
<keyword evidence="5" id="KW-0469">Meiosis</keyword>
<evidence type="ECO:0000256" key="6">
    <source>
        <dbReference type="SAM" id="Coils"/>
    </source>
</evidence>
<dbReference type="VEuPathDB" id="FungiDB:BON22_0454"/>
<comment type="similarity">
    <text evidence="2">Belongs to the HOP2 family.</text>
</comment>
<evidence type="ECO:0000256" key="3">
    <source>
        <dbReference type="ARBA" id="ARBA00023172"/>
    </source>
</evidence>
<dbReference type="GO" id="GO:0010774">
    <property type="term" value="P:meiotic strand invasion involved in reciprocal meiotic recombination"/>
    <property type="evidence" value="ECO:0007669"/>
    <property type="project" value="TreeGrafter"/>
</dbReference>
<evidence type="ECO:0000259" key="7">
    <source>
        <dbReference type="Pfam" id="PF07106"/>
    </source>
</evidence>
<dbReference type="Proteomes" id="UP000189513">
    <property type="component" value="Unassembled WGS sequence"/>
</dbReference>
<evidence type="ECO:0000256" key="1">
    <source>
        <dbReference type="ARBA" id="ARBA00004123"/>
    </source>
</evidence>
<keyword evidence="9" id="KW-1185">Reference proteome</keyword>
<keyword evidence="3" id="KW-0233">DNA recombination</keyword>
<dbReference type="GO" id="GO:0000709">
    <property type="term" value="P:meiotic joint molecule formation"/>
    <property type="evidence" value="ECO:0007669"/>
    <property type="project" value="TreeGrafter"/>
</dbReference>
<evidence type="ECO:0000256" key="4">
    <source>
        <dbReference type="ARBA" id="ARBA00023242"/>
    </source>
</evidence>
<accession>A0A1V2LED0</accession>
<evidence type="ECO:0000256" key="5">
    <source>
        <dbReference type="ARBA" id="ARBA00023254"/>
    </source>
</evidence>
<comment type="subcellular location">
    <subcellularLocation>
        <location evidence="1">Nucleus</location>
    </subcellularLocation>
</comment>
<dbReference type="InterPro" id="IPR036388">
    <property type="entry name" value="WH-like_DNA-bd_sf"/>
</dbReference>
<dbReference type="EMBL" id="MPUK01000001">
    <property type="protein sequence ID" value="ONH70190.1"/>
    <property type="molecule type" value="Genomic_DNA"/>
</dbReference>
<keyword evidence="6" id="KW-0175">Coiled coil</keyword>
<dbReference type="GO" id="GO:0000794">
    <property type="term" value="C:condensed nuclear chromosome"/>
    <property type="evidence" value="ECO:0007669"/>
    <property type="project" value="TreeGrafter"/>
</dbReference>
<dbReference type="STRING" id="36022.A0A1V2LED0"/>
<name>A0A1V2LED0_CYBFA</name>
<keyword evidence="4" id="KW-0539">Nucleus</keyword>
<dbReference type="GO" id="GO:0003690">
    <property type="term" value="F:double-stranded DNA binding"/>
    <property type="evidence" value="ECO:0007669"/>
    <property type="project" value="TreeGrafter"/>
</dbReference>
<protein>
    <submittedName>
        <fullName evidence="8">Homologous-pairing protein 2</fullName>
    </submittedName>
</protein>
<proteinExistence type="inferred from homology"/>
<dbReference type="GO" id="GO:0120230">
    <property type="term" value="F:recombinase activator activity"/>
    <property type="evidence" value="ECO:0007669"/>
    <property type="project" value="TreeGrafter"/>
</dbReference>
<dbReference type="GO" id="GO:0120231">
    <property type="term" value="C:DNA recombinase auxiliary factor complex"/>
    <property type="evidence" value="ECO:0007669"/>
    <property type="project" value="TreeGrafter"/>
</dbReference>
<dbReference type="GO" id="GO:0007129">
    <property type="term" value="P:homologous chromosome pairing at meiosis"/>
    <property type="evidence" value="ECO:0007669"/>
    <property type="project" value="TreeGrafter"/>
</dbReference>
<gene>
    <name evidence="8" type="ORF">BON22_0454</name>
</gene>